<sequence length="124" mass="13969">MRETTGSEVYVHEERDLQPPTTTITTCVVSPVYADLDGDEESFWQARDTTDSDLADSDDFWDYDVSDDSEANDYTDSDYISSTGSYTSSNNRCHCSVEEGKSVCKCDASSSSEFRQDYNVHDTY</sequence>
<accession>A0A1B8AJG9</accession>
<dbReference type="EMBL" id="LYXU01000003">
    <property type="protein sequence ID" value="OBS20729.1"/>
    <property type="molecule type" value="Genomic_DNA"/>
</dbReference>
<gene>
    <name evidence="1" type="ORF">FPOA_07069</name>
</gene>
<reference evidence="1 2" key="1">
    <citation type="submission" date="2016-06" db="EMBL/GenBank/DDBJ databases">
        <title>Living apart together: crosstalk between the core and supernumerary genomes in a fungal plant pathogen.</title>
        <authorList>
            <person name="Vanheule A."/>
            <person name="Audenaert K."/>
            <person name="Warris S."/>
            <person name="Van De Geest H."/>
            <person name="Schijlen E."/>
            <person name="Hofte M."/>
            <person name="De Saeger S."/>
            <person name="Haesaert G."/>
            <person name="Waalwijk C."/>
            <person name="Van Der Lee T."/>
        </authorList>
    </citation>
    <scope>NUCLEOTIDE SEQUENCE [LARGE SCALE GENOMIC DNA]</scope>
    <source>
        <strain evidence="1 2">2516</strain>
    </source>
</reference>
<protein>
    <submittedName>
        <fullName evidence="1">Uncharacterized protein</fullName>
    </submittedName>
</protein>
<proteinExistence type="predicted"/>
<dbReference type="OrthoDB" id="10558214at2759"/>
<organism evidence="1 2">
    <name type="scientific">Fusarium poae</name>
    <dbReference type="NCBI Taxonomy" id="36050"/>
    <lineage>
        <taxon>Eukaryota</taxon>
        <taxon>Fungi</taxon>
        <taxon>Dikarya</taxon>
        <taxon>Ascomycota</taxon>
        <taxon>Pezizomycotina</taxon>
        <taxon>Sordariomycetes</taxon>
        <taxon>Hypocreomycetidae</taxon>
        <taxon>Hypocreales</taxon>
        <taxon>Nectriaceae</taxon>
        <taxon>Fusarium</taxon>
    </lineage>
</organism>
<dbReference type="AlphaFoldDB" id="A0A1B8AJG9"/>
<keyword evidence="2" id="KW-1185">Reference proteome</keyword>
<evidence type="ECO:0000313" key="1">
    <source>
        <dbReference type="EMBL" id="OBS20729.1"/>
    </source>
</evidence>
<dbReference type="Proteomes" id="UP000091967">
    <property type="component" value="Unassembled WGS sequence"/>
</dbReference>
<name>A0A1B8AJG9_FUSPO</name>
<comment type="caution">
    <text evidence="1">The sequence shown here is derived from an EMBL/GenBank/DDBJ whole genome shotgun (WGS) entry which is preliminary data.</text>
</comment>
<evidence type="ECO:0000313" key="2">
    <source>
        <dbReference type="Proteomes" id="UP000091967"/>
    </source>
</evidence>